<dbReference type="InterPro" id="IPR006680">
    <property type="entry name" value="Amidohydro-rel"/>
</dbReference>
<evidence type="ECO:0000256" key="1">
    <source>
        <dbReference type="ARBA" id="ARBA00038310"/>
    </source>
</evidence>
<dbReference type="InterPro" id="IPR032466">
    <property type="entry name" value="Metal_Hydrolase"/>
</dbReference>
<dbReference type="Gene3D" id="3.20.20.140">
    <property type="entry name" value="Metal-dependent hydrolases"/>
    <property type="match status" value="1"/>
</dbReference>
<dbReference type="GO" id="GO:0016787">
    <property type="term" value="F:hydrolase activity"/>
    <property type="evidence" value="ECO:0007669"/>
    <property type="project" value="UniProtKB-KW"/>
</dbReference>
<dbReference type="Proteomes" id="UP000475214">
    <property type="component" value="Unassembled WGS sequence"/>
</dbReference>
<dbReference type="Pfam" id="PF04909">
    <property type="entry name" value="Amidohydro_2"/>
    <property type="match status" value="1"/>
</dbReference>
<accession>A0A6L9S0C3</accession>
<dbReference type="PANTHER" id="PTHR43569">
    <property type="entry name" value="AMIDOHYDROLASE"/>
    <property type="match status" value="1"/>
</dbReference>
<proteinExistence type="inferred from homology"/>
<evidence type="ECO:0000313" key="4">
    <source>
        <dbReference type="Proteomes" id="UP000475214"/>
    </source>
</evidence>
<gene>
    <name evidence="3" type="ORF">G1H10_00130</name>
</gene>
<evidence type="ECO:0000313" key="3">
    <source>
        <dbReference type="EMBL" id="NED98572.1"/>
    </source>
</evidence>
<reference evidence="3 4" key="1">
    <citation type="submission" date="2020-02" db="EMBL/GenBank/DDBJ databases">
        <authorList>
            <person name="Li X.-J."/>
            <person name="Han X.-M."/>
        </authorList>
    </citation>
    <scope>NUCLEOTIDE SEQUENCE [LARGE SCALE GENOMIC DNA]</scope>
    <source>
        <strain evidence="3 4">CCTCC AB 2017055</strain>
    </source>
</reference>
<dbReference type="RefSeq" id="WP_163730963.1">
    <property type="nucleotide sequence ID" value="NZ_JAAGOA010000001.1"/>
</dbReference>
<comment type="caution">
    <text evidence="3">The sequence shown here is derived from an EMBL/GenBank/DDBJ whole genome shotgun (WGS) entry which is preliminary data.</text>
</comment>
<name>A0A6L9S0C3_9ACTN</name>
<comment type="similarity">
    <text evidence="1">Belongs to the metallo-dependent hydrolases superfamily.</text>
</comment>
<keyword evidence="3" id="KW-0378">Hydrolase</keyword>
<keyword evidence="4" id="KW-1185">Reference proteome</keyword>
<dbReference type="PANTHER" id="PTHR43569:SF2">
    <property type="entry name" value="AMIDOHYDROLASE-RELATED DOMAIN-CONTAINING PROTEIN"/>
    <property type="match status" value="1"/>
</dbReference>
<dbReference type="InterPro" id="IPR052350">
    <property type="entry name" value="Metallo-dep_Lactonases"/>
</dbReference>
<sequence length="320" mass="34640">MAGQVKVVRDDDVTTPLTGGAPPVIDAHQHFWRLQLQEQTWRTADHGAIAADYEPSDLAGPMSEAGVDATILIQSVDSAEENDRLAAYAATTSFIAGVVGWAPLRDPRAAAAEIDRMVRIVPRLRGVRCLVGRERLDWLTEPPALQALRMLADLGLSWDVVPVTAAQSAVVVAAARQVPQLRVVVDHLGRPPVEAGGWEPWASSVRALASCPNVAMKVSVGIDVLTAWGGWNPHALAPYVQCAVEQFGPSRLMLASNWPVVLLRQNYADAWNGLIETLARIGLSRSEIADIRGGTARRWYRTVLGSAPSYGTHRREESAT</sequence>
<feature type="domain" description="Amidohydrolase-related" evidence="2">
    <location>
        <begin position="25"/>
        <end position="301"/>
    </location>
</feature>
<evidence type="ECO:0000259" key="2">
    <source>
        <dbReference type="Pfam" id="PF04909"/>
    </source>
</evidence>
<dbReference type="AlphaFoldDB" id="A0A6L9S0C3"/>
<dbReference type="EMBL" id="JAAGOA010000001">
    <property type="protein sequence ID" value="NED98572.1"/>
    <property type="molecule type" value="Genomic_DNA"/>
</dbReference>
<dbReference type="SUPFAM" id="SSF51556">
    <property type="entry name" value="Metallo-dependent hydrolases"/>
    <property type="match status" value="1"/>
</dbReference>
<protein>
    <submittedName>
        <fullName evidence="3">Amidohydrolase family protein</fullName>
    </submittedName>
</protein>
<organism evidence="3 4">
    <name type="scientific">Phytoactinopolyspora halotolerans</name>
    <dbReference type="NCBI Taxonomy" id="1981512"/>
    <lineage>
        <taxon>Bacteria</taxon>
        <taxon>Bacillati</taxon>
        <taxon>Actinomycetota</taxon>
        <taxon>Actinomycetes</taxon>
        <taxon>Jiangellales</taxon>
        <taxon>Jiangellaceae</taxon>
        <taxon>Phytoactinopolyspora</taxon>
    </lineage>
</organism>